<feature type="transmembrane region" description="Helical" evidence="1">
    <location>
        <begin position="56"/>
        <end position="75"/>
    </location>
</feature>
<evidence type="ECO:0000256" key="1">
    <source>
        <dbReference type="SAM" id="Phobius"/>
    </source>
</evidence>
<accession>A0A8X6UK89</accession>
<dbReference type="AlphaFoldDB" id="A0A8X6UK89"/>
<sequence length="107" mass="12583">MRKLQERDLDCSKLVYKQPFKTPTICFGPTWVVPEPELCGILYAPKERMKQITTLWEVYLVFEGFWKLVFCGDLLFREWSLKGGYEFLVFTSALYLAICVEIDLILC</sequence>
<organism evidence="2 3">
    <name type="scientific">Nephila pilipes</name>
    <name type="common">Giant wood spider</name>
    <name type="synonym">Nephila maculata</name>
    <dbReference type="NCBI Taxonomy" id="299642"/>
    <lineage>
        <taxon>Eukaryota</taxon>
        <taxon>Metazoa</taxon>
        <taxon>Ecdysozoa</taxon>
        <taxon>Arthropoda</taxon>
        <taxon>Chelicerata</taxon>
        <taxon>Arachnida</taxon>
        <taxon>Araneae</taxon>
        <taxon>Araneomorphae</taxon>
        <taxon>Entelegynae</taxon>
        <taxon>Araneoidea</taxon>
        <taxon>Nephilidae</taxon>
        <taxon>Nephila</taxon>
    </lineage>
</organism>
<reference evidence="2" key="1">
    <citation type="submission" date="2020-08" db="EMBL/GenBank/DDBJ databases">
        <title>Multicomponent nature underlies the extraordinary mechanical properties of spider dragline silk.</title>
        <authorList>
            <person name="Kono N."/>
            <person name="Nakamura H."/>
            <person name="Mori M."/>
            <person name="Yoshida Y."/>
            <person name="Ohtoshi R."/>
            <person name="Malay A.D."/>
            <person name="Moran D.A.P."/>
            <person name="Tomita M."/>
            <person name="Numata K."/>
            <person name="Arakawa K."/>
        </authorList>
    </citation>
    <scope>NUCLEOTIDE SEQUENCE</scope>
</reference>
<proteinExistence type="predicted"/>
<keyword evidence="1" id="KW-0812">Transmembrane</keyword>
<protein>
    <submittedName>
        <fullName evidence="2">Uncharacterized protein</fullName>
    </submittedName>
</protein>
<name>A0A8X6UK89_NEPPI</name>
<gene>
    <name evidence="2" type="ORF">NPIL_241091</name>
</gene>
<keyword evidence="1" id="KW-1133">Transmembrane helix</keyword>
<dbReference type="EMBL" id="BMAW01132358">
    <property type="protein sequence ID" value="GFU43199.1"/>
    <property type="molecule type" value="Genomic_DNA"/>
</dbReference>
<evidence type="ECO:0000313" key="3">
    <source>
        <dbReference type="Proteomes" id="UP000887013"/>
    </source>
</evidence>
<comment type="caution">
    <text evidence="2">The sequence shown here is derived from an EMBL/GenBank/DDBJ whole genome shotgun (WGS) entry which is preliminary data.</text>
</comment>
<dbReference type="Proteomes" id="UP000887013">
    <property type="component" value="Unassembled WGS sequence"/>
</dbReference>
<keyword evidence="1" id="KW-0472">Membrane</keyword>
<evidence type="ECO:0000313" key="2">
    <source>
        <dbReference type="EMBL" id="GFU43199.1"/>
    </source>
</evidence>
<feature type="transmembrane region" description="Helical" evidence="1">
    <location>
        <begin position="87"/>
        <end position="106"/>
    </location>
</feature>
<keyword evidence="3" id="KW-1185">Reference proteome</keyword>